<gene>
    <name evidence="3" type="ORF">FA14DRAFT_181949</name>
</gene>
<dbReference type="EMBL" id="KZ819606">
    <property type="protein sequence ID" value="PWN32030.1"/>
    <property type="molecule type" value="Genomic_DNA"/>
</dbReference>
<feature type="compositionally biased region" description="Low complexity" evidence="1">
    <location>
        <begin position="97"/>
        <end position="114"/>
    </location>
</feature>
<feature type="chain" id="PRO_5016417981" evidence="2">
    <location>
        <begin position="23"/>
        <end position="231"/>
    </location>
</feature>
<evidence type="ECO:0000256" key="2">
    <source>
        <dbReference type="SAM" id="SignalP"/>
    </source>
</evidence>
<accession>A0A316V3B9</accession>
<feature type="signal peptide" evidence="2">
    <location>
        <begin position="1"/>
        <end position="22"/>
    </location>
</feature>
<reference evidence="3 4" key="1">
    <citation type="journal article" date="2018" name="Mol. Biol. Evol.">
        <title>Broad Genomic Sampling Reveals a Smut Pathogenic Ancestry of the Fungal Clade Ustilaginomycotina.</title>
        <authorList>
            <person name="Kijpornyongpan T."/>
            <person name="Mondo S.J."/>
            <person name="Barry K."/>
            <person name="Sandor L."/>
            <person name="Lee J."/>
            <person name="Lipzen A."/>
            <person name="Pangilinan J."/>
            <person name="LaButti K."/>
            <person name="Hainaut M."/>
            <person name="Henrissat B."/>
            <person name="Grigoriev I.V."/>
            <person name="Spatafora J.W."/>
            <person name="Aime M.C."/>
        </authorList>
    </citation>
    <scope>NUCLEOTIDE SEQUENCE [LARGE SCALE GENOMIC DNA]</scope>
    <source>
        <strain evidence="3 4">MCA 3882</strain>
    </source>
</reference>
<feature type="compositionally biased region" description="Polar residues" evidence="1">
    <location>
        <begin position="129"/>
        <end position="139"/>
    </location>
</feature>
<evidence type="ECO:0000313" key="4">
    <source>
        <dbReference type="Proteomes" id="UP000245771"/>
    </source>
</evidence>
<feature type="compositionally biased region" description="Basic and acidic residues" evidence="1">
    <location>
        <begin position="189"/>
        <end position="200"/>
    </location>
</feature>
<keyword evidence="2" id="KW-0732">Signal</keyword>
<name>A0A316V3B9_9BASI</name>
<dbReference type="InParanoid" id="A0A316V3B9"/>
<sequence>MKFNIIILAFCLVITLRIDVQASTSPGHTTGHREGSEQHNNPGNSSPRISHSAHSRDPIIWHDKHIIHMGDTGYSSSSSSDSSNHPRRSPRIREQNQSRSRTSSQRGASSQSLRATLPTRTRDIDASPPHTTNSQSNRPPLSIAARRSRRMSAHIFRDTIASAAQNDVSNNSGTSYDQTAWMIEAMTLNEERSRQRRDGSRSAPSTPNSNTSSQSYSPMAILRRLQRPRGQ</sequence>
<feature type="compositionally biased region" description="Polar residues" evidence="1">
    <location>
        <begin position="38"/>
        <end position="49"/>
    </location>
</feature>
<dbReference type="Proteomes" id="UP000245771">
    <property type="component" value="Unassembled WGS sequence"/>
</dbReference>
<keyword evidence="4" id="KW-1185">Reference proteome</keyword>
<evidence type="ECO:0000256" key="1">
    <source>
        <dbReference type="SAM" id="MobiDB-lite"/>
    </source>
</evidence>
<organism evidence="3 4">
    <name type="scientific">Meira miltonrushii</name>
    <dbReference type="NCBI Taxonomy" id="1280837"/>
    <lineage>
        <taxon>Eukaryota</taxon>
        <taxon>Fungi</taxon>
        <taxon>Dikarya</taxon>
        <taxon>Basidiomycota</taxon>
        <taxon>Ustilaginomycotina</taxon>
        <taxon>Exobasidiomycetes</taxon>
        <taxon>Exobasidiales</taxon>
        <taxon>Brachybasidiaceae</taxon>
        <taxon>Meira</taxon>
    </lineage>
</organism>
<feature type="region of interest" description="Disordered" evidence="1">
    <location>
        <begin position="25"/>
        <end position="54"/>
    </location>
</feature>
<evidence type="ECO:0000313" key="3">
    <source>
        <dbReference type="EMBL" id="PWN32030.1"/>
    </source>
</evidence>
<dbReference type="RefSeq" id="XP_025352332.1">
    <property type="nucleotide sequence ID" value="XM_025501166.1"/>
</dbReference>
<feature type="region of interest" description="Disordered" evidence="1">
    <location>
        <begin position="189"/>
        <end position="231"/>
    </location>
</feature>
<feature type="region of interest" description="Disordered" evidence="1">
    <location>
        <begin position="70"/>
        <end position="148"/>
    </location>
</feature>
<dbReference type="GeneID" id="37022947"/>
<dbReference type="AlphaFoldDB" id="A0A316V3B9"/>
<proteinExistence type="predicted"/>
<protein>
    <submittedName>
        <fullName evidence="3">Uncharacterized protein</fullName>
    </submittedName>
</protein>
<feature type="compositionally biased region" description="Low complexity" evidence="1">
    <location>
        <begin position="201"/>
        <end position="218"/>
    </location>
</feature>